<reference evidence="2 3" key="1">
    <citation type="submission" date="2019-05" db="EMBL/GenBank/DDBJ databases">
        <title>Emergence of the Ug99 lineage of the wheat stem rust pathogen through somatic hybridization.</title>
        <authorList>
            <person name="Li F."/>
            <person name="Upadhyaya N.M."/>
            <person name="Sperschneider J."/>
            <person name="Matny O."/>
            <person name="Nguyen-Phuc H."/>
            <person name="Mago R."/>
            <person name="Raley C."/>
            <person name="Miller M.E."/>
            <person name="Silverstein K.A.T."/>
            <person name="Henningsen E."/>
            <person name="Hirsch C.D."/>
            <person name="Visser B."/>
            <person name="Pretorius Z.A."/>
            <person name="Steffenson B.J."/>
            <person name="Schwessinger B."/>
            <person name="Dodds P.N."/>
            <person name="Figueroa M."/>
        </authorList>
    </citation>
    <scope>NUCLEOTIDE SEQUENCE [LARGE SCALE GENOMIC DNA]</scope>
    <source>
        <strain evidence="2">21-0</strain>
    </source>
</reference>
<dbReference type="AlphaFoldDB" id="A0A5B0QSV4"/>
<comment type="caution">
    <text evidence="2">The sequence shown here is derived from an EMBL/GenBank/DDBJ whole genome shotgun (WGS) entry which is preliminary data.</text>
</comment>
<accession>A0A5B0QSV4</accession>
<gene>
    <name evidence="2" type="ORF">PGT21_004758</name>
</gene>
<dbReference type="EMBL" id="VSWC01000003">
    <property type="protein sequence ID" value="KAA1116210.1"/>
    <property type="molecule type" value="Genomic_DNA"/>
</dbReference>
<evidence type="ECO:0000256" key="1">
    <source>
        <dbReference type="SAM" id="MobiDB-lite"/>
    </source>
</evidence>
<organism evidence="2 3">
    <name type="scientific">Puccinia graminis f. sp. tritici</name>
    <dbReference type="NCBI Taxonomy" id="56615"/>
    <lineage>
        <taxon>Eukaryota</taxon>
        <taxon>Fungi</taxon>
        <taxon>Dikarya</taxon>
        <taxon>Basidiomycota</taxon>
        <taxon>Pucciniomycotina</taxon>
        <taxon>Pucciniomycetes</taxon>
        <taxon>Pucciniales</taxon>
        <taxon>Pucciniaceae</taxon>
        <taxon>Puccinia</taxon>
    </lineage>
</organism>
<name>A0A5B0QSV4_PUCGR</name>
<protein>
    <submittedName>
        <fullName evidence="2">Uncharacterized protein</fullName>
    </submittedName>
</protein>
<feature type="non-terminal residue" evidence="2">
    <location>
        <position position="70"/>
    </location>
</feature>
<proteinExistence type="predicted"/>
<evidence type="ECO:0000313" key="2">
    <source>
        <dbReference type="EMBL" id="KAA1116210.1"/>
    </source>
</evidence>
<dbReference type="Proteomes" id="UP000324748">
    <property type="component" value="Unassembled WGS sequence"/>
</dbReference>
<feature type="region of interest" description="Disordered" evidence="1">
    <location>
        <begin position="1"/>
        <end position="32"/>
    </location>
</feature>
<keyword evidence="3" id="KW-1185">Reference proteome</keyword>
<sequence>MHNPGVFSGDKKDRTSIHRTASSYFESEEASRNHGRITVHASTVSRTLDLLLTRQTLYHWATEAVKRVYG</sequence>
<evidence type="ECO:0000313" key="3">
    <source>
        <dbReference type="Proteomes" id="UP000324748"/>
    </source>
</evidence>